<evidence type="ECO:0000256" key="10">
    <source>
        <dbReference type="ARBA" id="ARBA00023291"/>
    </source>
</evidence>
<dbReference type="PATRIC" id="fig|1526658.3.peg.2075"/>
<protein>
    <recommendedName>
        <fullName evidence="11">Ferredoxin</fullName>
    </recommendedName>
</protein>
<dbReference type="SUPFAM" id="SSF54862">
    <property type="entry name" value="4Fe-4S ferredoxins"/>
    <property type="match status" value="1"/>
</dbReference>
<dbReference type="PANTHER" id="PTHR42859:SF2">
    <property type="entry name" value="FERREDOXIN"/>
    <property type="match status" value="1"/>
</dbReference>
<dbReference type="PROSITE" id="PS51379">
    <property type="entry name" value="4FE4S_FER_2"/>
    <property type="match status" value="2"/>
</dbReference>
<dbReference type="GO" id="GO:0051538">
    <property type="term" value="F:3 iron, 4 sulfur cluster binding"/>
    <property type="evidence" value="ECO:0007669"/>
    <property type="project" value="UniProtKB-KW"/>
</dbReference>
<dbReference type="InterPro" id="IPR022569">
    <property type="entry name" value="Fd_C"/>
</dbReference>
<dbReference type="InterPro" id="IPR050294">
    <property type="entry name" value="RnfB_subfamily"/>
</dbReference>
<keyword evidence="9 11" id="KW-0411">Iron-sulfur</keyword>
<feature type="compositionally biased region" description="Basic and acidic residues" evidence="12">
    <location>
        <begin position="85"/>
        <end position="95"/>
    </location>
</feature>
<dbReference type="InterPro" id="IPR000813">
    <property type="entry name" value="7Fe_ferredoxin"/>
</dbReference>
<evidence type="ECO:0000259" key="13">
    <source>
        <dbReference type="PROSITE" id="PS51379"/>
    </source>
</evidence>
<name>A0A0N1N3Z7_9HYPH</name>
<dbReference type="GO" id="GO:0051539">
    <property type="term" value="F:4 iron, 4 sulfur cluster binding"/>
    <property type="evidence" value="ECO:0007669"/>
    <property type="project" value="UniProtKB-KW"/>
</dbReference>
<evidence type="ECO:0000256" key="5">
    <source>
        <dbReference type="ARBA" id="ARBA00022723"/>
    </source>
</evidence>
<evidence type="ECO:0000256" key="8">
    <source>
        <dbReference type="ARBA" id="ARBA00023004"/>
    </source>
</evidence>
<dbReference type="Gene3D" id="3.30.70.20">
    <property type="match status" value="1"/>
</dbReference>
<dbReference type="Pfam" id="PF11953">
    <property type="entry name" value="DUF3470"/>
    <property type="match status" value="1"/>
</dbReference>
<dbReference type="OrthoDB" id="9803397at2"/>
<evidence type="ECO:0000256" key="3">
    <source>
        <dbReference type="ARBA" id="ARBA00022448"/>
    </source>
</evidence>
<evidence type="ECO:0000313" key="15">
    <source>
        <dbReference type="Proteomes" id="UP000037822"/>
    </source>
</evidence>
<dbReference type="NCBIfam" id="NF045490">
    <property type="entry name" value="FdxA_Protbact"/>
    <property type="match status" value="1"/>
</dbReference>
<keyword evidence="7 11" id="KW-0249">Electron transport</keyword>
<accession>A0A0N1N3Z7</accession>
<dbReference type="PRINTS" id="PR00354">
    <property type="entry name" value="7FE8SFRDOXIN"/>
</dbReference>
<evidence type="ECO:0000256" key="2">
    <source>
        <dbReference type="ARBA" id="ARBA00001966"/>
    </source>
</evidence>
<comment type="caution">
    <text evidence="14">The sequence shown here is derived from an EMBL/GenBank/DDBJ whole genome shotgun (WGS) entry which is preliminary data.</text>
</comment>
<keyword evidence="6 11" id="KW-0677">Repeat</keyword>
<dbReference type="AlphaFoldDB" id="A0A0N1N3Z7"/>
<dbReference type="InterPro" id="IPR017900">
    <property type="entry name" value="4Fe4S_Fe_S_CS"/>
</dbReference>
<evidence type="ECO:0000256" key="12">
    <source>
        <dbReference type="SAM" id="MobiDB-lite"/>
    </source>
</evidence>
<reference evidence="14 15" key="1">
    <citation type="submission" date="2015-07" db="EMBL/GenBank/DDBJ databases">
        <title>Whole genome sequencing of Bosea vaviloviae isolated from cave pool.</title>
        <authorList>
            <person name="Tan N.E.H."/>
            <person name="Lee Y.P."/>
            <person name="Gan H.M."/>
            <person name="Barton H."/>
            <person name="Savka M.A."/>
        </authorList>
    </citation>
    <scope>NUCLEOTIDE SEQUENCE [LARGE SCALE GENOMIC DNA]</scope>
    <source>
        <strain evidence="14 15">SD260</strain>
    </source>
</reference>
<dbReference type="PANTHER" id="PTHR42859">
    <property type="entry name" value="OXIDOREDUCTASE"/>
    <property type="match status" value="1"/>
</dbReference>
<proteinExistence type="predicted"/>
<gene>
    <name evidence="14" type="ORF">AE618_07030</name>
</gene>
<keyword evidence="15" id="KW-1185">Reference proteome</keyword>
<comment type="function">
    <text evidence="11">Ferredoxins are iron-sulfur proteins that transfer electrons in a wide variety of metabolic reactions.</text>
</comment>
<sequence length="109" mass="12103">MPYVVTENCIRCLYMDCVSVCPVDCFRKGEAMLVIHPDACIDCGVCEPACPAQAIRRDDDRDGTRWLAFNARFAEEWPRICEKGKPPGDADDWRGRSGKSAMVFGADGP</sequence>
<organism evidence="14 15">
    <name type="scientific">Bosea vaviloviae</name>
    <dbReference type="NCBI Taxonomy" id="1526658"/>
    <lineage>
        <taxon>Bacteria</taxon>
        <taxon>Pseudomonadati</taxon>
        <taxon>Pseudomonadota</taxon>
        <taxon>Alphaproteobacteria</taxon>
        <taxon>Hyphomicrobiales</taxon>
        <taxon>Boseaceae</taxon>
        <taxon>Bosea</taxon>
    </lineage>
</organism>
<evidence type="ECO:0000256" key="7">
    <source>
        <dbReference type="ARBA" id="ARBA00022982"/>
    </source>
</evidence>
<feature type="domain" description="4Fe-4S ferredoxin-type" evidence="13">
    <location>
        <begin position="1"/>
        <end position="30"/>
    </location>
</feature>
<dbReference type="Proteomes" id="UP000037822">
    <property type="component" value="Unassembled WGS sequence"/>
</dbReference>
<dbReference type="InterPro" id="IPR017896">
    <property type="entry name" value="4Fe4S_Fe-S-bd"/>
</dbReference>
<dbReference type="PROSITE" id="PS00198">
    <property type="entry name" value="4FE4S_FER_1"/>
    <property type="match status" value="1"/>
</dbReference>
<evidence type="ECO:0000256" key="9">
    <source>
        <dbReference type="ARBA" id="ARBA00023014"/>
    </source>
</evidence>
<dbReference type="GO" id="GO:0009055">
    <property type="term" value="F:electron transfer activity"/>
    <property type="evidence" value="ECO:0007669"/>
    <property type="project" value="InterPro"/>
</dbReference>
<dbReference type="RefSeq" id="WP_054208339.1">
    <property type="nucleotide sequence ID" value="NZ_LGSZ01000028.1"/>
</dbReference>
<keyword evidence="4 11" id="KW-0004">4Fe-4S</keyword>
<keyword evidence="10 11" id="KW-0003">3Fe-4S</keyword>
<feature type="region of interest" description="Disordered" evidence="12">
    <location>
        <begin position="85"/>
        <end position="109"/>
    </location>
</feature>
<comment type="cofactor">
    <cofactor evidence="1 11">
        <name>[3Fe-4S] cluster</name>
        <dbReference type="ChEBI" id="CHEBI:21137"/>
    </cofactor>
</comment>
<comment type="cofactor">
    <cofactor evidence="2 11">
        <name>[4Fe-4S] cluster</name>
        <dbReference type="ChEBI" id="CHEBI:49883"/>
    </cofactor>
</comment>
<dbReference type="EMBL" id="LGSZ01000028">
    <property type="protein sequence ID" value="KPH81509.1"/>
    <property type="molecule type" value="Genomic_DNA"/>
</dbReference>
<keyword evidence="5 11" id="KW-0479">Metal-binding</keyword>
<evidence type="ECO:0000256" key="1">
    <source>
        <dbReference type="ARBA" id="ARBA00001927"/>
    </source>
</evidence>
<evidence type="ECO:0000313" key="14">
    <source>
        <dbReference type="EMBL" id="KPH81509.1"/>
    </source>
</evidence>
<evidence type="ECO:0000256" key="6">
    <source>
        <dbReference type="ARBA" id="ARBA00022737"/>
    </source>
</evidence>
<dbReference type="GO" id="GO:0046872">
    <property type="term" value="F:metal ion binding"/>
    <property type="evidence" value="ECO:0007669"/>
    <property type="project" value="UniProtKB-KW"/>
</dbReference>
<evidence type="ECO:0000256" key="11">
    <source>
        <dbReference type="RuleBase" id="RU364098"/>
    </source>
</evidence>
<keyword evidence="8 11" id="KW-0408">Iron</keyword>
<feature type="domain" description="4Fe-4S ferredoxin-type" evidence="13">
    <location>
        <begin position="31"/>
        <end position="60"/>
    </location>
</feature>
<dbReference type="InterPro" id="IPR054829">
    <property type="entry name" value="FdxA"/>
</dbReference>
<dbReference type="Pfam" id="PF00037">
    <property type="entry name" value="Fer4"/>
    <property type="match status" value="1"/>
</dbReference>
<evidence type="ECO:0000256" key="4">
    <source>
        <dbReference type="ARBA" id="ARBA00022485"/>
    </source>
</evidence>
<keyword evidence="3 11" id="KW-0813">Transport</keyword>